<dbReference type="EMBL" id="JBBNAF010000005">
    <property type="protein sequence ID" value="KAK9143464.1"/>
    <property type="molecule type" value="Genomic_DNA"/>
</dbReference>
<keyword evidence="11" id="KW-1185">Reference proteome</keyword>
<evidence type="ECO:0000256" key="8">
    <source>
        <dbReference type="RuleBase" id="RU361233"/>
    </source>
</evidence>
<feature type="transmembrane region" description="Helical" evidence="8">
    <location>
        <begin position="86"/>
        <end position="105"/>
    </location>
</feature>
<evidence type="ECO:0000313" key="10">
    <source>
        <dbReference type="EMBL" id="KAK9143464.1"/>
    </source>
</evidence>
<evidence type="ECO:0000256" key="5">
    <source>
        <dbReference type="ARBA" id="ARBA00022692"/>
    </source>
</evidence>
<evidence type="ECO:0000256" key="3">
    <source>
        <dbReference type="ARBA" id="ARBA00011489"/>
    </source>
</evidence>
<feature type="transmembrane region" description="Helical" evidence="8">
    <location>
        <begin position="46"/>
        <end position="66"/>
    </location>
</feature>
<accession>A0AAP0K0Z4</accession>
<comment type="subcellular location">
    <subcellularLocation>
        <location evidence="1 8">Cell membrane</location>
        <topology evidence="1 8">Multi-pass membrane protein</topology>
    </subcellularLocation>
</comment>
<protein>
    <recommendedName>
        <fullName evidence="8">CASP-like protein</fullName>
    </recommendedName>
</protein>
<dbReference type="PANTHER" id="PTHR33573">
    <property type="entry name" value="CASP-LIKE PROTEIN 4A4"/>
    <property type="match status" value="1"/>
</dbReference>
<organism evidence="10 11">
    <name type="scientific">Stephania yunnanensis</name>
    <dbReference type="NCBI Taxonomy" id="152371"/>
    <lineage>
        <taxon>Eukaryota</taxon>
        <taxon>Viridiplantae</taxon>
        <taxon>Streptophyta</taxon>
        <taxon>Embryophyta</taxon>
        <taxon>Tracheophyta</taxon>
        <taxon>Spermatophyta</taxon>
        <taxon>Magnoliopsida</taxon>
        <taxon>Ranunculales</taxon>
        <taxon>Menispermaceae</taxon>
        <taxon>Menispermoideae</taxon>
        <taxon>Cissampelideae</taxon>
        <taxon>Stephania</taxon>
    </lineage>
</organism>
<comment type="caution">
    <text evidence="10">The sequence shown here is derived from an EMBL/GenBank/DDBJ whole genome shotgun (WGS) entry which is preliminary data.</text>
</comment>
<sequence length="195" mass="21367">MNLDVWKSTMAGVTPVVCSPALPTPSPFAFSVASTGLWSSRPTIRLLNLILRLFALLFSFVSALSLSSKDRKGSNRGSSFGDYPELWYCFAVAILVSIYSAFQLFKGVCDIAYRGVLISDKTSDYISFVFDQASAYLLVSSSSVSALAISELGRTHRSTELRKMTIVSVTMSIATFFVIVASSVFSGYKLCKRIW</sequence>
<keyword evidence="4 8" id="KW-1003">Cell membrane</keyword>
<keyword evidence="6 8" id="KW-1133">Transmembrane helix</keyword>
<evidence type="ECO:0000256" key="1">
    <source>
        <dbReference type="ARBA" id="ARBA00004651"/>
    </source>
</evidence>
<evidence type="ECO:0000256" key="7">
    <source>
        <dbReference type="ARBA" id="ARBA00023136"/>
    </source>
</evidence>
<evidence type="ECO:0000256" key="4">
    <source>
        <dbReference type="ARBA" id="ARBA00022475"/>
    </source>
</evidence>
<reference evidence="10 11" key="1">
    <citation type="submission" date="2024-01" db="EMBL/GenBank/DDBJ databases">
        <title>Genome assemblies of Stephania.</title>
        <authorList>
            <person name="Yang L."/>
        </authorList>
    </citation>
    <scope>NUCLEOTIDE SEQUENCE [LARGE SCALE GENOMIC DNA]</scope>
    <source>
        <strain evidence="10">YNDBR</strain>
        <tissue evidence="10">Leaf</tissue>
    </source>
</reference>
<keyword evidence="5 8" id="KW-0812">Transmembrane</keyword>
<comment type="subunit">
    <text evidence="3 8">Homodimer and heterodimers.</text>
</comment>
<dbReference type="InterPro" id="IPR006702">
    <property type="entry name" value="CASP_dom"/>
</dbReference>
<name>A0AAP0K0Z4_9MAGN</name>
<evidence type="ECO:0000256" key="2">
    <source>
        <dbReference type="ARBA" id="ARBA00007651"/>
    </source>
</evidence>
<evidence type="ECO:0000256" key="6">
    <source>
        <dbReference type="ARBA" id="ARBA00022989"/>
    </source>
</evidence>
<evidence type="ECO:0000259" key="9">
    <source>
        <dbReference type="Pfam" id="PF04535"/>
    </source>
</evidence>
<feature type="transmembrane region" description="Helical" evidence="8">
    <location>
        <begin position="164"/>
        <end position="185"/>
    </location>
</feature>
<dbReference type="GO" id="GO:0005886">
    <property type="term" value="C:plasma membrane"/>
    <property type="evidence" value="ECO:0007669"/>
    <property type="project" value="UniProtKB-SubCell"/>
</dbReference>
<evidence type="ECO:0000313" key="11">
    <source>
        <dbReference type="Proteomes" id="UP001420932"/>
    </source>
</evidence>
<dbReference type="PANTHER" id="PTHR33573:SF15">
    <property type="entry name" value="CASP-LIKE PROTEIN 4A4"/>
    <property type="match status" value="1"/>
</dbReference>
<comment type="caution">
    <text evidence="8">Lacks conserved residue(s) required for the propagation of feature annotation.</text>
</comment>
<dbReference type="Pfam" id="PF04535">
    <property type="entry name" value="CASP_dom"/>
    <property type="match status" value="1"/>
</dbReference>
<gene>
    <name evidence="10" type="ORF">Syun_012864</name>
</gene>
<keyword evidence="7 8" id="KW-0472">Membrane</keyword>
<comment type="similarity">
    <text evidence="2 8">Belongs to the Casparian strip membrane proteins (CASP) family.</text>
</comment>
<proteinExistence type="inferred from homology"/>
<feature type="domain" description="Casparian strip membrane protein" evidence="9">
    <location>
        <begin position="43"/>
        <end position="177"/>
    </location>
</feature>
<dbReference type="AlphaFoldDB" id="A0AAP0K0Z4"/>
<dbReference type="Proteomes" id="UP001420932">
    <property type="component" value="Unassembled WGS sequence"/>
</dbReference>